<dbReference type="InterPro" id="IPR017832">
    <property type="entry name" value="Glyco_trans_2_hopen-assoc_HpnB"/>
</dbReference>
<evidence type="ECO:0000313" key="4">
    <source>
        <dbReference type="Proteomes" id="UP000019146"/>
    </source>
</evidence>
<dbReference type="PANTHER" id="PTHR43646">
    <property type="entry name" value="GLYCOSYLTRANSFERASE"/>
    <property type="match status" value="1"/>
</dbReference>
<dbReference type="GO" id="GO:0016740">
    <property type="term" value="F:transferase activity"/>
    <property type="evidence" value="ECO:0007669"/>
    <property type="project" value="UniProtKB-KW"/>
</dbReference>
<dbReference type="EMBL" id="CP012747">
    <property type="protein sequence ID" value="ALL68191.1"/>
    <property type="molecule type" value="Genomic_DNA"/>
</dbReference>
<keyword evidence="1" id="KW-0472">Membrane</keyword>
<keyword evidence="3" id="KW-0808">Transferase</keyword>
<dbReference type="NCBIfam" id="TIGR03469">
    <property type="entry name" value="HpnB"/>
    <property type="match status" value="1"/>
</dbReference>
<feature type="transmembrane region" description="Helical" evidence="1">
    <location>
        <begin position="273"/>
        <end position="291"/>
    </location>
</feature>
<evidence type="ECO:0000259" key="2">
    <source>
        <dbReference type="Pfam" id="PF00535"/>
    </source>
</evidence>
<dbReference type="SUPFAM" id="SSF53448">
    <property type="entry name" value="Nucleotide-diphospho-sugar transferases"/>
    <property type="match status" value="1"/>
</dbReference>
<dbReference type="InterPro" id="IPR029044">
    <property type="entry name" value="Nucleotide-diphossugar_trans"/>
</dbReference>
<feature type="transmembrane region" description="Helical" evidence="1">
    <location>
        <begin position="88"/>
        <end position="110"/>
    </location>
</feature>
<keyword evidence="1" id="KW-0812">Transmembrane</keyword>
<dbReference type="CDD" id="cd06423">
    <property type="entry name" value="CESA_like"/>
    <property type="match status" value="1"/>
</dbReference>
<proteinExistence type="predicted"/>
<organism evidence="3 4">
    <name type="scientific">Paraburkholderia caribensis MBA4</name>
    <dbReference type="NCBI Taxonomy" id="1323664"/>
    <lineage>
        <taxon>Bacteria</taxon>
        <taxon>Pseudomonadati</taxon>
        <taxon>Pseudomonadota</taxon>
        <taxon>Betaproteobacteria</taxon>
        <taxon>Burkholderiales</taxon>
        <taxon>Burkholderiaceae</taxon>
        <taxon>Paraburkholderia</taxon>
    </lineage>
</organism>
<evidence type="ECO:0000313" key="3">
    <source>
        <dbReference type="EMBL" id="ALL68191.1"/>
    </source>
</evidence>
<evidence type="ECO:0000256" key="1">
    <source>
        <dbReference type="SAM" id="Phobius"/>
    </source>
</evidence>
<accession>A0A0P0RI03</accession>
<feature type="domain" description="Glycosyltransferase 2-like" evidence="2">
    <location>
        <begin position="137"/>
        <end position="315"/>
    </location>
</feature>
<name>A0A0P0RI03_9BURK</name>
<reference evidence="3 4" key="1">
    <citation type="journal article" date="2014" name="Genome Announc.">
        <title>Draft Genome Sequence of the Haloacid-Degrading Burkholderia caribensis Strain MBA4.</title>
        <authorList>
            <person name="Pan Y."/>
            <person name="Kong K.F."/>
            <person name="Tsang J.S."/>
        </authorList>
    </citation>
    <scope>NUCLEOTIDE SEQUENCE [LARGE SCALE GENOMIC DNA]</scope>
    <source>
        <strain evidence="3 4">MBA4</strain>
    </source>
</reference>
<gene>
    <name evidence="3" type="ORF">K788_0000701</name>
</gene>
<keyword evidence="1" id="KW-1133">Transmembrane helix</keyword>
<dbReference type="AlphaFoldDB" id="A0A0P0RI03"/>
<dbReference type="Proteomes" id="UP000019146">
    <property type="component" value="Chromosome 2"/>
</dbReference>
<protein>
    <submittedName>
        <fullName evidence="3">Glycosyl transferase, family 2</fullName>
    </submittedName>
</protein>
<dbReference type="Gene3D" id="3.90.550.10">
    <property type="entry name" value="Spore Coat Polysaccharide Biosynthesis Protein SpsA, Chain A"/>
    <property type="match status" value="1"/>
</dbReference>
<feature type="transmembrane region" description="Helical" evidence="1">
    <location>
        <begin position="437"/>
        <end position="460"/>
    </location>
</feature>
<dbReference type="PANTHER" id="PTHR43646:SF3">
    <property type="entry name" value="SLR1566 PROTEIN"/>
    <property type="match status" value="1"/>
</dbReference>
<sequence length="479" mass="52770">MAGTLKLSGFVAPTHRLRFPACIHGIFCGVFRRRRILERIEKAVYHIFDGRLVLDFHDWRSVAGIAGAPRPSPRPGDAARGFHRGLCMIAAVLFLVACLSLLIWCVLLFARGGFWRAQPAAPLAPETRDAWPGVAAVVPARNEADVIARAVTSLLEQDYPGEFHVIVVDDHSTDGTADAARAAALALRCPDRLTVISAKPLPAGWSGKVWAQSQGIEAARSLGYAPEYLLLTDADIGHPSDALTQLVMRADAEKRDLVSLMVRLRCDSFWEKALIPAFVFFFAKLYPFAWVNNPRNRTAGAAGGCMLVRRTALEEAGGIESIRAELIDDCSLAARIKHRGEGRHPIRLDVAARSVSLRPYDSWREIWNMIARTAFTQLHYSAWLLAGTLLGMTIIYLAPPVVAIVLGAKGWPAWLAWAAMCCAYAPMLRYYQRSPLWAPFLPLIALFYVSATFGSAVRYWRGKGGQWKARVQAPAGTNQ</sequence>
<dbReference type="KEGG" id="bcai:K788_0000701"/>
<dbReference type="Pfam" id="PF00535">
    <property type="entry name" value="Glycos_transf_2"/>
    <property type="match status" value="1"/>
</dbReference>
<feature type="transmembrane region" description="Helical" evidence="1">
    <location>
        <begin position="413"/>
        <end position="431"/>
    </location>
</feature>
<feature type="transmembrane region" description="Helical" evidence="1">
    <location>
        <begin position="382"/>
        <end position="406"/>
    </location>
</feature>
<dbReference type="InterPro" id="IPR001173">
    <property type="entry name" value="Glyco_trans_2-like"/>
</dbReference>